<dbReference type="Pfam" id="PF08352">
    <property type="entry name" value="oligo_HPY"/>
    <property type="match status" value="1"/>
</dbReference>
<dbReference type="InterPro" id="IPR017871">
    <property type="entry name" value="ABC_transporter-like_CS"/>
</dbReference>
<dbReference type="PROSITE" id="PS50893">
    <property type="entry name" value="ABC_TRANSPORTER_2"/>
    <property type="match status" value="1"/>
</dbReference>
<evidence type="ECO:0000256" key="1">
    <source>
        <dbReference type="ARBA" id="ARBA00004202"/>
    </source>
</evidence>
<dbReference type="InterPro" id="IPR003593">
    <property type="entry name" value="AAA+_ATPase"/>
</dbReference>
<comment type="similarity">
    <text evidence="2">Belongs to the ABC transporter superfamily.</text>
</comment>
<dbReference type="GO" id="GO:0016887">
    <property type="term" value="F:ATP hydrolysis activity"/>
    <property type="evidence" value="ECO:0007669"/>
    <property type="project" value="InterPro"/>
</dbReference>
<evidence type="ECO:0000256" key="4">
    <source>
        <dbReference type="ARBA" id="ARBA00022475"/>
    </source>
</evidence>
<keyword evidence="3" id="KW-0813">Transport</keyword>
<keyword evidence="6 9" id="KW-0067">ATP-binding</keyword>
<dbReference type="EMBL" id="PEBX01000008">
    <property type="protein sequence ID" value="PTQ57372.1"/>
    <property type="molecule type" value="Genomic_DNA"/>
</dbReference>
<evidence type="ECO:0000313" key="9">
    <source>
        <dbReference type="EMBL" id="PTQ57372.1"/>
    </source>
</evidence>
<dbReference type="GO" id="GO:0005524">
    <property type="term" value="F:ATP binding"/>
    <property type="evidence" value="ECO:0007669"/>
    <property type="project" value="UniProtKB-KW"/>
</dbReference>
<reference evidence="10" key="1">
    <citation type="journal article" date="2018" name="Sci. Rep.">
        <title>Lignite coal burning seam in the remote Altai Mountains harbors a hydrogen-driven thermophilic microbial community.</title>
        <authorList>
            <person name="Kadnikov V.V."/>
            <person name="Mardanov A.V."/>
            <person name="Ivasenko D.A."/>
            <person name="Antsiferov D.V."/>
            <person name="Beletsky A.V."/>
            <person name="Karnachuk O.V."/>
            <person name="Ravin N.V."/>
        </authorList>
    </citation>
    <scope>NUCLEOTIDE SEQUENCE [LARGE SCALE GENOMIC DNA]</scope>
</reference>
<organism evidence="9 10">
    <name type="scientific">Candidatus Carbonibacillus altaicus</name>
    <dbReference type="NCBI Taxonomy" id="2163959"/>
    <lineage>
        <taxon>Bacteria</taxon>
        <taxon>Bacillati</taxon>
        <taxon>Bacillota</taxon>
        <taxon>Bacilli</taxon>
        <taxon>Bacillales</taxon>
        <taxon>Candidatus Carbonibacillus</taxon>
    </lineage>
</organism>
<dbReference type="Gene3D" id="3.40.50.300">
    <property type="entry name" value="P-loop containing nucleotide triphosphate hydrolases"/>
    <property type="match status" value="1"/>
</dbReference>
<comment type="subcellular location">
    <subcellularLocation>
        <location evidence="1">Cell membrane</location>
        <topology evidence="1">Peripheral membrane protein</topology>
    </subcellularLocation>
</comment>
<evidence type="ECO:0000256" key="3">
    <source>
        <dbReference type="ARBA" id="ARBA00022448"/>
    </source>
</evidence>
<dbReference type="PROSITE" id="PS00211">
    <property type="entry name" value="ABC_TRANSPORTER_1"/>
    <property type="match status" value="1"/>
</dbReference>
<dbReference type="CDD" id="cd03257">
    <property type="entry name" value="ABC_NikE_OppD_transporters"/>
    <property type="match status" value="1"/>
</dbReference>
<evidence type="ECO:0000256" key="7">
    <source>
        <dbReference type="ARBA" id="ARBA00023136"/>
    </source>
</evidence>
<evidence type="ECO:0000256" key="5">
    <source>
        <dbReference type="ARBA" id="ARBA00022741"/>
    </source>
</evidence>
<dbReference type="GO" id="GO:0005886">
    <property type="term" value="C:plasma membrane"/>
    <property type="evidence" value="ECO:0007669"/>
    <property type="project" value="UniProtKB-SubCell"/>
</dbReference>
<evidence type="ECO:0000256" key="6">
    <source>
        <dbReference type="ARBA" id="ARBA00022840"/>
    </source>
</evidence>
<feature type="domain" description="ABC transporter" evidence="8">
    <location>
        <begin position="7"/>
        <end position="255"/>
    </location>
</feature>
<dbReference type="InterPro" id="IPR027417">
    <property type="entry name" value="P-loop_NTPase"/>
</dbReference>
<protein>
    <submittedName>
        <fullName evidence="9">Oligopeptide transport ATP-binding protein OppD</fullName>
    </submittedName>
</protein>
<name>A0A2R6Y3Z3_9BACL</name>
<dbReference type="FunFam" id="3.40.50.300:FF:000016">
    <property type="entry name" value="Oligopeptide ABC transporter ATP-binding component"/>
    <property type="match status" value="1"/>
</dbReference>
<dbReference type="SMART" id="SM00382">
    <property type="entry name" value="AAA"/>
    <property type="match status" value="1"/>
</dbReference>
<dbReference type="PANTHER" id="PTHR43297:SF2">
    <property type="entry name" value="DIPEPTIDE TRANSPORT ATP-BINDING PROTEIN DPPD"/>
    <property type="match status" value="1"/>
</dbReference>
<evidence type="ECO:0000259" key="8">
    <source>
        <dbReference type="PROSITE" id="PS50893"/>
    </source>
</evidence>
<comment type="caution">
    <text evidence="9">The sequence shown here is derived from an EMBL/GenBank/DDBJ whole genome shotgun (WGS) entry which is preliminary data.</text>
</comment>
<keyword evidence="5" id="KW-0547">Nucleotide-binding</keyword>
<dbReference type="Proteomes" id="UP000244338">
    <property type="component" value="Unassembled WGS sequence"/>
</dbReference>
<dbReference type="AlphaFoldDB" id="A0A2R6Y3Z3"/>
<sequence>MTNILDVQALKTEFRRKNTLIRAVNNISFTIKKGSVLSIVGESGSGKSVTMHSVLRLIPSTGKIVAEKINFMGRDLMRLTEKEMRKIRGDQISMIFQDPMSSLNPTIKIGRQISEVLLWHHKANPKEAKERTIRMLHEVGIASPIERYNQYPFEFSGGMRQRVMIAMALIGEPRLLIADEPTTSLDVTVQAQILALIKKMQEQNKMSVVLITHNLAVATMMADEMIVMYAGQIVEQATKAEFLNRASHPYTVALLGSTPKLNMKERLQSIPGQPPDLKNINLEGCPFVDRCSAKMERCSREEPPAVQLSPTHRIRCWLYT</sequence>
<dbReference type="GO" id="GO:0015833">
    <property type="term" value="P:peptide transport"/>
    <property type="evidence" value="ECO:0007669"/>
    <property type="project" value="InterPro"/>
</dbReference>
<gene>
    <name evidence="9" type="ORF">BSOLF_1688</name>
</gene>
<dbReference type="InterPro" id="IPR003439">
    <property type="entry name" value="ABC_transporter-like_ATP-bd"/>
</dbReference>
<proteinExistence type="inferred from homology"/>
<evidence type="ECO:0000313" key="10">
    <source>
        <dbReference type="Proteomes" id="UP000244338"/>
    </source>
</evidence>
<dbReference type="SUPFAM" id="SSF52540">
    <property type="entry name" value="P-loop containing nucleoside triphosphate hydrolases"/>
    <property type="match status" value="1"/>
</dbReference>
<dbReference type="NCBIfam" id="TIGR01727">
    <property type="entry name" value="oligo_HPY"/>
    <property type="match status" value="1"/>
</dbReference>
<dbReference type="Pfam" id="PF00005">
    <property type="entry name" value="ABC_tran"/>
    <property type="match status" value="1"/>
</dbReference>
<dbReference type="InterPro" id="IPR050388">
    <property type="entry name" value="ABC_Ni/Peptide_Import"/>
</dbReference>
<dbReference type="PANTHER" id="PTHR43297">
    <property type="entry name" value="OLIGOPEPTIDE TRANSPORT ATP-BINDING PROTEIN APPD"/>
    <property type="match status" value="1"/>
</dbReference>
<keyword evidence="7" id="KW-0472">Membrane</keyword>
<evidence type="ECO:0000256" key="2">
    <source>
        <dbReference type="ARBA" id="ARBA00005417"/>
    </source>
</evidence>
<accession>A0A2R6Y3Z3</accession>
<dbReference type="InterPro" id="IPR013563">
    <property type="entry name" value="Oligopep_ABC_C"/>
</dbReference>
<keyword evidence="4" id="KW-1003">Cell membrane</keyword>